<dbReference type="Gene3D" id="3.20.170.20">
    <property type="entry name" value="Protein of unknown function DUF952"/>
    <property type="match status" value="1"/>
</dbReference>
<sequence length="64" mass="7691">MIVHCMRKVDWEAIKDKEFWGEEQLEKEGFIHCSKVEQFDYVAPSFENKDASGHYKRNIELQNK</sequence>
<evidence type="ECO:0008006" key="3">
    <source>
        <dbReference type="Google" id="ProtNLM"/>
    </source>
</evidence>
<evidence type="ECO:0000313" key="2">
    <source>
        <dbReference type="Proteomes" id="UP000464754"/>
    </source>
</evidence>
<proteinExistence type="predicted"/>
<dbReference type="RefSeq" id="WP_115714963.1">
    <property type="nucleotide sequence ID" value="NZ_AP019695.1"/>
</dbReference>
<name>A0A6N4TGQ5_9FIRM</name>
<dbReference type="Pfam" id="PF06108">
    <property type="entry name" value="DUF952"/>
    <property type="match status" value="1"/>
</dbReference>
<gene>
    <name evidence="1" type="ORF">Aargi30884_06640</name>
</gene>
<dbReference type="Proteomes" id="UP000464754">
    <property type="component" value="Chromosome"/>
</dbReference>
<evidence type="ECO:0000313" key="1">
    <source>
        <dbReference type="EMBL" id="BBK21761.1"/>
    </source>
</evidence>
<dbReference type="AlphaFoldDB" id="A0A6N4TGQ5"/>
<dbReference type="EMBL" id="AP019695">
    <property type="protein sequence ID" value="BBK21761.1"/>
    <property type="molecule type" value="Genomic_DNA"/>
</dbReference>
<reference evidence="2" key="1">
    <citation type="submission" date="2019-05" db="EMBL/GenBank/DDBJ databases">
        <title>Complete genome sequencing of Absiella argi strain JCM 30884.</title>
        <authorList>
            <person name="Sakamoto M."/>
            <person name="Murakami T."/>
            <person name="Mori H."/>
        </authorList>
    </citation>
    <scope>NUCLEOTIDE SEQUENCE [LARGE SCALE GENOMIC DNA]</scope>
    <source>
        <strain evidence="2">JCM 30884</strain>
    </source>
</reference>
<dbReference type="InterPro" id="IPR009297">
    <property type="entry name" value="DUF952"/>
</dbReference>
<accession>A0A6N4TGQ5</accession>
<dbReference type="KEGG" id="aarg:Aargi30884_06640"/>
<protein>
    <recommendedName>
        <fullName evidence="3">DUF952 domain-containing protein</fullName>
    </recommendedName>
</protein>
<keyword evidence="2" id="KW-1185">Reference proteome</keyword>
<organism evidence="1 2">
    <name type="scientific">Amedibacterium intestinale</name>
    <dbReference type="NCBI Taxonomy" id="2583452"/>
    <lineage>
        <taxon>Bacteria</taxon>
        <taxon>Bacillati</taxon>
        <taxon>Bacillota</taxon>
        <taxon>Erysipelotrichia</taxon>
        <taxon>Erysipelotrichales</taxon>
        <taxon>Erysipelotrichaceae</taxon>
        <taxon>Amedibacterium</taxon>
    </lineage>
</organism>